<reference evidence="1 2" key="1">
    <citation type="submission" date="2016-01" db="EMBL/GenBank/DDBJ databases">
        <title>Highly variable Streptococcus oralis 1 are common among viridans streptococci isolated from primates.</title>
        <authorList>
            <person name="Denapaite D."/>
            <person name="Rieger M."/>
            <person name="Koendgen S."/>
            <person name="Brueckner R."/>
            <person name="Ochigava I."/>
            <person name="Kappeler P."/>
            <person name="Maetz-Rensing K."/>
            <person name="Leendertz F."/>
        </authorList>
    </citation>
    <scope>NUCLEOTIDE SEQUENCE [LARGE SCALE GENOMIC DNA]</scope>
    <source>
        <strain evidence="1 2">M3-1</strain>
    </source>
</reference>
<evidence type="ECO:0000313" key="1">
    <source>
        <dbReference type="EMBL" id="KYF36390.1"/>
    </source>
</evidence>
<dbReference type="AlphaFoldDB" id="A0A150NSU4"/>
<dbReference type="Proteomes" id="UP000075442">
    <property type="component" value="Unassembled WGS sequence"/>
</dbReference>
<dbReference type="EMBL" id="LROU01000075">
    <property type="protein sequence ID" value="KYF36390.1"/>
    <property type="molecule type" value="Genomic_DNA"/>
</dbReference>
<dbReference type="PATRIC" id="fig|28037.235.peg.1032"/>
<name>A0A150NSU4_STRMT</name>
<evidence type="ECO:0000313" key="2">
    <source>
        <dbReference type="Proteomes" id="UP000075442"/>
    </source>
</evidence>
<protein>
    <submittedName>
        <fullName evidence="1">Uncharacterized protein</fullName>
    </submittedName>
</protein>
<sequence length="37" mass="4250">MIFDEFLLYDKMQKHKQTILSSIVAKLGGCSTFVPFI</sequence>
<proteinExistence type="predicted"/>
<organism evidence="1 2">
    <name type="scientific">Streptococcus mitis</name>
    <dbReference type="NCBI Taxonomy" id="28037"/>
    <lineage>
        <taxon>Bacteria</taxon>
        <taxon>Bacillati</taxon>
        <taxon>Bacillota</taxon>
        <taxon>Bacilli</taxon>
        <taxon>Lactobacillales</taxon>
        <taxon>Streptococcaceae</taxon>
        <taxon>Streptococcus</taxon>
        <taxon>Streptococcus mitis group</taxon>
    </lineage>
</organism>
<accession>A0A150NSU4</accession>
<comment type="caution">
    <text evidence="1">The sequence shown here is derived from an EMBL/GenBank/DDBJ whole genome shotgun (WGS) entry which is preliminary data.</text>
</comment>
<gene>
    <name evidence="1" type="ORF">SMIM3I_02243</name>
</gene>